<dbReference type="GO" id="GO:0005829">
    <property type="term" value="C:cytosol"/>
    <property type="evidence" value="ECO:0007669"/>
    <property type="project" value="TreeGrafter"/>
</dbReference>
<accession>A0A1W0AA98</accession>
<dbReference type="EMBL" id="JNBS01000276">
    <property type="protein sequence ID" value="OQS07118.1"/>
    <property type="molecule type" value="Genomic_DNA"/>
</dbReference>
<evidence type="ECO:0000259" key="2">
    <source>
        <dbReference type="PROSITE" id="PS51205"/>
    </source>
</evidence>
<comment type="caution">
    <text evidence="3">The sequence shown here is derived from an EMBL/GenBank/DDBJ whole genome shotgun (WGS) entry which is preliminary data.</text>
</comment>
<keyword evidence="4" id="KW-1185">Reference proteome</keyword>
<dbReference type="InterPro" id="IPR045046">
    <property type="entry name" value="Vps9-like"/>
</dbReference>
<evidence type="ECO:0000313" key="3">
    <source>
        <dbReference type="EMBL" id="OQS07118.1"/>
    </source>
</evidence>
<dbReference type="GO" id="GO:0016192">
    <property type="term" value="P:vesicle-mediated transport"/>
    <property type="evidence" value="ECO:0007669"/>
    <property type="project" value="InterPro"/>
</dbReference>
<dbReference type="PANTHER" id="PTHR23101:SF25">
    <property type="entry name" value="GTPASE-ACTIVATING PROTEIN AND VPS9 DOMAIN-CONTAINING PROTEIN 1"/>
    <property type="match status" value="1"/>
</dbReference>
<gene>
    <name evidence="3" type="ORF">THRCLA_00874</name>
</gene>
<evidence type="ECO:0000259" key="1">
    <source>
        <dbReference type="PROSITE" id="PS50003"/>
    </source>
</evidence>
<evidence type="ECO:0000313" key="4">
    <source>
        <dbReference type="Proteomes" id="UP000243217"/>
    </source>
</evidence>
<feature type="domain" description="VPS9" evidence="2">
    <location>
        <begin position="453"/>
        <end position="586"/>
    </location>
</feature>
<dbReference type="PROSITE" id="PS51205">
    <property type="entry name" value="VPS9"/>
    <property type="match status" value="1"/>
</dbReference>
<dbReference type="SUPFAM" id="SSF109993">
    <property type="entry name" value="VPS9 domain"/>
    <property type="match status" value="1"/>
</dbReference>
<dbReference type="GO" id="GO:0005085">
    <property type="term" value="F:guanyl-nucleotide exchange factor activity"/>
    <property type="evidence" value="ECO:0007669"/>
    <property type="project" value="InterPro"/>
</dbReference>
<name>A0A1W0AA98_9STRA</name>
<dbReference type="InterPro" id="IPR001849">
    <property type="entry name" value="PH_domain"/>
</dbReference>
<dbReference type="InterPro" id="IPR011993">
    <property type="entry name" value="PH-like_dom_sf"/>
</dbReference>
<dbReference type="Proteomes" id="UP000243217">
    <property type="component" value="Unassembled WGS sequence"/>
</dbReference>
<sequence length="586" mass="67558">MDLEVERRCMNKSARNSSYWLHLVARSHSDLSLQASAPSRPAPTISPLNSDSWSRVESIDSIDDADIAQEIVYEHQRYQLVLGWGSKGCLLPLDPKKYTNAQYTEQFPVFPTLALPPDEPNRGAWEWITPWQIYVNADADVEGWKYSTSFSHLKIESAACFNCHRSTTFCRRRKWIRKRLFVSIDAPNSEIHTGLDDAHLDSKSGWLNKLGHRRKNWKRRYFVLDGSVLQYYTDDVSKAKNPKLKGEVLLFHKETTVHYTDNSRDFTFSIDAGTYSLLLQAASEVEREAWVYAIEDAILCRDSYSLDDEAANNRRKDVVRRRSLSTSIPNGSLQDVCLICEAIVNMENEVIRQFVKKYQYHFEITSQLEAIESKVVRALKSYRTFIERTLVHVLEQFCLHMKRQGHSQDKIEGIYFTARETSLLHIEQSAFVPIQNTIHGLLLQSIADFDHYNTQRAQLVLEPQAFFDIRPGHISPSNWQSCVEQLNKLDEFPLPSRKGIALVQTAKSIYTLFQEEHGSNDYLAADDFLPIFIYVLCHSQLHQVPLTRRIMSETTISSIMIGEIGYYTTMLEAAVEFIMSYNPRSI</sequence>
<dbReference type="SMART" id="SM00233">
    <property type="entry name" value="PH"/>
    <property type="match status" value="1"/>
</dbReference>
<dbReference type="SMART" id="SM00167">
    <property type="entry name" value="VPS9"/>
    <property type="match status" value="1"/>
</dbReference>
<proteinExistence type="predicted"/>
<feature type="domain" description="PH" evidence="1">
    <location>
        <begin position="200"/>
        <end position="299"/>
    </location>
</feature>
<dbReference type="STRING" id="74557.A0A1W0AA98"/>
<dbReference type="AlphaFoldDB" id="A0A1W0AA98"/>
<dbReference type="Gene3D" id="2.30.29.30">
    <property type="entry name" value="Pleckstrin-homology domain (PH domain)/Phosphotyrosine-binding domain (PTB)"/>
    <property type="match status" value="1"/>
</dbReference>
<dbReference type="Gene3D" id="1.20.1050.80">
    <property type="entry name" value="VPS9 domain"/>
    <property type="match status" value="1"/>
</dbReference>
<dbReference type="PROSITE" id="PS50003">
    <property type="entry name" value="PH_DOMAIN"/>
    <property type="match status" value="1"/>
</dbReference>
<dbReference type="InterPro" id="IPR003123">
    <property type="entry name" value="VPS9"/>
</dbReference>
<organism evidence="3 4">
    <name type="scientific">Thraustotheca clavata</name>
    <dbReference type="NCBI Taxonomy" id="74557"/>
    <lineage>
        <taxon>Eukaryota</taxon>
        <taxon>Sar</taxon>
        <taxon>Stramenopiles</taxon>
        <taxon>Oomycota</taxon>
        <taxon>Saprolegniomycetes</taxon>
        <taxon>Saprolegniales</taxon>
        <taxon>Achlyaceae</taxon>
        <taxon>Thraustotheca</taxon>
    </lineage>
</organism>
<dbReference type="InterPro" id="IPR037191">
    <property type="entry name" value="VPS9_dom_sf"/>
</dbReference>
<reference evidence="3 4" key="1">
    <citation type="journal article" date="2014" name="Genome Biol. Evol.">
        <title>The secreted proteins of Achlya hypogyna and Thraustotheca clavata identify the ancestral oomycete secretome and reveal gene acquisitions by horizontal gene transfer.</title>
        <authorList>
            <person name="Misner I."/>
            <person name="Blouin N."/>
            <person name="Leonard G."/>
            <person name="Richards T.A."/>
            <person name="Lane C.E."/>
        </authorList>
    </citation>
    <scope>NUCLEOTIDE SEQUENCE [LARGE SCALE GENOMIC DNA]</scope>
    <source>
        <strain evidence="3 4">ATCC 34112</strain>
    </source>
</reference>
<dbReference type="PANTHER" id="PTHR23101">
    <property type="entry name" value="RAB GDP/GTP EXCHANGE FACTOR"/>
    <property type="match status" value="1"/>
</dbReference>
<dbReference type="OrthoDB" id="185175at2759"/>
<dbReference type="GO" id="GO:0031267">
    <property type="term" value="F:small GTPase binding"/>
    <property type="evidence" value="ECO:0007669"/>
    <property type="project" value="TreeGrafter"/>
</dbReference>
<protein>
    <recommendedName>
        <fullName evidence="5">VPS9 domain-containing protein</fullName>
    </recommendedName>
</protein>
<dbReference type="SUPFAM" id="SSF50729">
    <property type="entry name" value="PH domain-like"/>
    <property type="match status" value="1"/>
</dbReference>
<dbReference type="Pfam" id="PF02204">
    <property type="entry name" value="VPS9"/>
    <property type="match status" value="1"/>
</dbReference>
<dbReference type="GO" id="GO:0030139">
    <property type="term" value="C:endocytic vesicle"/>
    <property type="evidence" value="ECO:0007669"/>
    <property type="project" value="TreeGrafter"/>
</dbReference>
<evidence type="ECO:0008006" key="5">
    <source>
        <dbReference type="Google" id="ProtNLM"/>
    </source>
</evidence>
<dbReference type="Pfam" id="PF00169">
    <property type="entry name" value="PH"/>
    <property type="match status" value="1"/>
</dbReference>